<dbReference type="GO" id="GO:0050659">
    <property type="term" value="F:N-acetylgalactosamine 4-sulfate 6-O-sulfotransferase activity"/>
    <property type="evidence" value="ECO:0007669"/>
    <property type="project" value="TreeGrafter"/>
</dbReference>
<dbReference type="GO" id="GO:0019319">
    <property type="term" value="P:hexose biosynthetic process"/>
    <property type="evidence" value="ECO:0007669"/>
    <property type="project" value="TreeGrafter"/>
</dbReference>
<dbReference type="InterPro" id="IPR000863">
    <property type="entry name" value="Sulfotransferase_dom"/>
</dbReference>
<evidence type="ECO:0000313" key="5">
    <source>
        <dbReference type="EMBL" id="KAG2454049.1"/>
    </source>
</evidence>
<dbReference type="Gene3D" id="3.40.50.300">
    <property type="entry name" value="P-loop containing nucleotide triphosphate hydrolases"/>
    <property type="match status" value="1"/>
</dbReference>
<dbReference type="EMBL" id="JAEHOD010000002">
    <property type="protein sequence ID" value="KAG2454049.1"/>
    <property type="molecule type" value="Genomic_DNA"/>
</dbReference>
<keyword evidence="1" id="KW-0808">Transferase</keyword>
<dbReference type="SUPFAM" id="SSF52540">
    <property type="entry name" value="P-loop containing nucleoside triphosphate hydrolases"/>
    <property type="match status" value="1"/>
</dbReference>
<feature type="region of interest" description="Disordered" evidence="2">
    <location>
        <begin position="518"/>
        <end position="554"/>
    </location>
</feature>
<dbReference type="AlphaFoldDB" id="A0A835WTR6"/>
<name>A0A835WTR6_9CHLO</name>
<protein>
    <recommendedName>
        <fullName evidence="1">Sulfotransferase</fullName>
        <ecNumber evidence="1">2.8.2.-</ecNumber>
    </recommendedName>
</protein>
<feature type="region of interest" description="Disordered" evidence="2">
    <location>
        <begin position="175"/>
        <end position="216"/>
    </location>
</feature>
<evidence type="ECO:0000256" key="1">
    <source>
        <dbReference type="RuleBase" id="RU361155"/>
    </source>
</evidence>
<evidence type="ECO:0000313" key="6">
    <source>
        <dbReference type="Proteomes" id="UP000613740"/>
    </source>
</evidence>
<gene>
    <name evidence="5" type="ORF">HYH02_001090</name>
</gene>
<accession>A0A835WTR6</accession>
<evidence type="ECO:0000256" key="2">
    <source>
        <dbReference type="SAM" id="MobiDB-lite"/>
    </source>
</evidence>
<dbReference type="Proteomes" id="UP000613740">
    <property type="component" value="Unassembled WGS sequence"/>
</dbReference>
<evidence type="ECO:0000259" key="4">
    <source>
        <dbReference type="Pfam" id="PF00685"/>
    </source>
</evidence>
<dbReference type="Pfam" id="PF00685">
    <property type="entry name" value="Sulfotransfer_1"/>
    <property type="match status" value="1"/>
</dbReference>
<feature type="domain" description="Sulfotransferase" evidence="4">
    <location>
        <begin position="314"/>
        <end position="465"/>
    </location>
</feature>
<organism evidence="5 6">
    <name type="scientific">Chlamydomonas schloesseri</name>
    <dbReference type="NCBI Taxonomy" id="2026947"/>
    <lineage>
        <taxon>Eukaryota</taxon>
        <taxon>Viridiplantae</taxon>
        <taxon>Chlorophyta</taxon>
        <taxon>core chlorophytes</taxon>
        <taxon>Chlorophyceae</taxon>
        <taxon>CS clade</taxon>
        <taxon>Chlamydomonadales</taxon>
        <taxon>Chlamydomonadaceae</taxon>
        <taxon>Chlamydomonas</taxon>
    </lineage>
</organism>
<feature type="chain" id="PRO_5032577401" description="Sulfotransferase" evidence="3">
    <location>
        <begin position="27"/>
        <end position="588"/>
    </location>
</feature>
<feature type="compositionally biased region" description="Gly residues" evidence="2">
    <location>
        <begin position="177"/>
        <end position="191"/>
    </location>
</feature>
<dbReference type="InterPro" id="IPR052654">
    <property type="entry name" value="CS_Sulfotransferase"/>
</dbReference>
<keyword evidence="3" id="KW-0732">Signal</keyword>
<dbReference type="OrthoDB" id="526228at2759"/>
<feature type="signal peptide" evidence="3">
    <location>
        <begin position="1"/>
        <end position="26"/>
    </location>
</feature>
<reference evidence="5" key="1">
    <citation type="journal article" date="2020" name="bioRxiv">
        <title>Comparative genomics of Chlamydomonas.</title>
        <authorList>
            <person name="Craig R.J."/>
            <person name="Hasan A.R."/>
            <person name="Ness R.W."/>
            <person name="Keightley P.D."/>
        </authorList>
    </citation>
    <scope>NUCLEOTIDE SEQUENCE</scope>
    <source>
        <strain evidence="5">CCAP 11/173</strain>
    </source>
</reference>
<dbReference type="PANTHER" id="PTHR15723">
    <property type="entry name" value="CARBOHYDRATE SULFOTRANSFERASE 15"/>
    <property type="match status" value="1"/>
</dbReference>
<dbReference type="InterPro" id="IPR027417">
    <property type="entry name" value="P-loop_NTPase"/>
</dbReference>
<comment type="similarity">
    <text evidence="1">Belongs to the sulfotransferase 1 family.</text>
</comment>
<keyword evidence="6" id="KW-1185">Reference proteome</keyword>
<sequence length="588" mass="64351">MRRRRDRPLVIALLSVLLLQARLVAPRGFRADPGSDGRTLQAASALPRGWELREALAVLDPDLYANAPGPDRPFLDVPGLEASPCWRHSDPGSKDEEGGNRSGVRCLPAAMILGGFQSGSQSLWAAVYKHPLIVKTDVSRYHFWAEHDKKSAGLFNGLRAGADKIMDWQRLAPGAAAGAGSGSGRGAGAAGGKVEEGDAGLAGGGREQDEEDAEPADEAWLRRQPKMMIDGSASTFAFYYAPGVRTHRTFLTTMQPCWKGCHDDHKEGAERDACLDKCFAKAQAADRQVAVKIGIPYNDMSLPLVLSAVYGKRPPRMIIMLRNPVERLYSSFWRYSHYNTKYGNNVQGFTAFVDEQLSALRRCQARNASSADTAVSCLLHFETYGLAEERVFFHADQLLRGVYAVYLDTWFKYFDRRQFLVIKSEDYFADPLSTYRRALTFLGLDPRAIAHKAEVDRLSKLAASGDAAALAAPAAAHKTKKDVTAGGENKLWADIKHDLLHDPEGRFQVNRAAALAARRDQTQGSRAISDQDAEAAAAGSASGGAGADGQARPPMPAAVRRQLLDFYEPYNRQLAELLGDPDFIRGWN</sequence>
<comment type="caution">
    <text evidence="5">The sequence shown here is derived from an EMBL/GenBank/DDBJ whole genome shotgun (WGS) entry which is preliminary data.</text>
</comment>
<dbReference type="EC" id="2.8.2.-" evidence="1"/>
<dbReference type="PANTHER" id="PTHR15723:SF0">
    <property type="entry name" value="CARBOHYDRATE SULFOTRANSFERASE 15"/>
    <property type="match status" value="1"/>
</dbReference>
<evidence type="ECO:0000256" key="3">
    <source>
        <dbReference type="SAM" id="SignalP"/>
    </source>
</evidence>
<proteinExistence type="inferred from homology"/>